<dbReference type="Gene3D" id="1.25.40.10">
    <property type="entry name" value="Tetratricopeptide repeat domain"/>
    <property type="match status" value="1"/>
</dbReference>
<dbReference type="EMBL" id="CP037940">
    <property type="protein sequence ID" value="QBO35710.1"/>
    <property type="molecule type" value="Genomic_DNA"/>
</dbReference>
<accession>A0A4P6YSS4</accession>
<name>A0A4P6YSS4_9LACO</name>
<evidence type="ECO:0000313" key="3">
    <source>
        <dbReference type="Proteomes" id="UP000292886"/>
    </source>
</evidence>
<dbReference type="InterPro" id="IPR019734">
    <property type="entry name" value="TPR_rpt"/>
</dbReference>
<dbReference type="PROSITE" id="PS50005">
    <property type="entry name" value="TPR"/>
    <property type="match status" value="1"/>
</dbReference>
<dbReference type="Proteomes" id="UP000292886">
    <property type="component" value="Chromosome"/>
</dbReference>
<keyword evidence="1" id="KW-0802">TPR repeat</keyword>
<feature type="repeat" description="TPR" evidence="1">
    <location>
        <begin position="74"/>
        <end position="107"/>
    </location>
</feature>
<dbReference type="AlphaFoldDB" id="A0A4P6YSS4"/>
<organism evidence="2 3">
    <name type="scientific">Periweissella cryptocerci</name>
    <dbReference type="NCBI Taxonomy" id="2506420"/>
    <lineage>
        <taxon>Bacteria</taxon>
        <taxon>Bacillati</taxon>
        <taxon>Bacillota</taxon>
        <taxon>Bacilli</taxon>
        <taxon>Lactobacillales</taxon>
        <taxon>Lactobacillaceae</taxon>
        <taxon>Periweissella</taxon>
    </lineage>
</organism>
<dbReference type="RefSeq" id="WP_133362789.1">
    <property type="nucleotide sequence ID" value="NZ_CP037940.1"/>
</dbReference>
<gene>
    <name evidence="2" type="ORF">EQG49_04155</name>
</gene>
<evidence type="ECO:0000313" key="2">
    <source>
        <dbReference type="EMBL" id="QBO35710.1"/>
    </source>
</evidence>
<proteinExistence type="predicted"/>
<protein>
    <submittedName>
        <fullName evidence="2">Uncharacterized protein</fullName>
    </submittedName>
</protein>
<dbReference type="KEGG" id="wei:EQG49_04155"/>
<dbReference type="InterPro" id="IPR011990">
    <property type="entry name" value="TPR-like_helical_dom_sf"/>
</dbReference>
<evidence type="ECO:0000256" key="1">
    <source>
        <dbReference type="PROSITE-ProRule" id="PRU00339"/>
    </source>
</evidence>
<sequence>MSSSKDYESVELLKQIEAGDFESAVNLVANLDVESATTILVSAANELSDFDSISVYFVVEELLRRNETAELHKVAAVLLTNIFPLRAGAYNQALHHLEKAIQLEPDNIRLQEGILFFHDIPEKLLSDMEAEKYAKRILEKSPKSKAANEMLKLLAHE</sequence>
<reference evidence="3" key="1">
    <citation type="submission" date="2019-03" db="EMBL/GenBank/DDBJ databases">
        <title>Weissella sp. 26KH-42 Genome sequencing.</title>
        <authorList>
            <person name="Heo J."/>
            <person name="Kim S.-J."/>
            <person name="Kim J.-S."/>
            <person name="Hong S.-B."/>
            <person name="Kwon S.-W."/>
        </authorList>
    </citation>
    <scope>NUCLEOTIDE SEQUENCE [LARGE SCALE GENOMIC DNA]</scope>
    <source>
        <strain evidence="3">26KH-42</strain>
    </source>
</reference>
<keyword evidence="3" id="KW-1185">Reference proteome</keyword>
<dbReference type="OrthoDB" id="80293at2"/>